<feature type="domain" description="Transcription regulator PadR C-terminal" evidence="2">
    <location>
        <begin position="90"/>
        <end position="172"/>
    </location>
</feature>
<reference evidence="3 4" key="1">
    <citation type="submission" date="2016-09" db="EMBL/GenBank/DDBJ databases">
        <title>Pseudonocardia autotrophica DSM535, a candidate organism with high potential of specific P450 cytochromes.</title>
        <authorList>
            <person name="Grumaz C."/>
            <person name="Vainshtein Y."/>
            <person name="Kirstahler P."/>
            <person name="Sohn K."/>
        </authorList>
    </citation>
    <scope>NUCLEOTIDE SEQUENCE [LARGE SCALE GENOMIC DNA]</scope>
    <source>
        <strain evidence="3 4">DSM 535</strain>
    </source>
</reference>
<evidence type="ECO:0000259" key="1">
    <source>
        <dbReference type="Pfam" id="PF03551"/>
    </source>
</evidence>
<evidence type="ECO:0000259" key="2">
    <source>
        <dbReference type="Pfam" id="PF10400"/>
    </source>
</evidence>
<proteinExistence type="predicted"/>
<evidence type="ECO:0000313" key="3">
    <source>
        <dbReference type="EMBL" id="OSY38132.1"/>
    </source>
</evidence>
<comment type="caution">
    <text evidence="3">The sequence shown here is derived from an EMBL/GenBank/DDBJ whole genome shotgun (WGS) entry which is preliminary data.</text>
</comment>
<dbReference type="OrthoDB" id="3186544at2"/>
<keyword evidence="4" id="KW-1185">Reference proteome</keyword>
<dbReference type="RefSeq" id="WP_085914492.1">
    <property type="nucleotide sequence ID" value="NZ_AP018920.1"/>
</dbReference>
<dbReference type="PANTHER" id="PTHR43252">
    <property type="entry name" value="TRANSCRIPTIONAL REGULATOR YQJI"/>
    <property type="match status" value="1"/>
</dbReference>
<sequence length="176" mass="19370">MSLPHALLGLLALNPATGYDLARWFDTDLGSYAWQAGHTSVYPELGKLAAQGLAEVTEEGARGAKTYTLTDDGRAELRRWMLAPQQQAKVRNEPVLRMFLIAALPRDDALAVLDRTADEAERGLAVLREVRAEHPADASMLGEDGIGQLAAEFGVRQYEAIRDWARWAADRLRAEA</sequence>
<dbReference type="InterPro" id="IPR036390">
    <property type="entry name" value="WH_DNA-bd_sf"/>
</dbReference>
<dbReference type="Proteomes" id="UP000194360">
    <property type="component" value="Unassembled WGS sequence"/>
</dbReference>
<dbReference type="Pfam" id="PF03551">
    <property type="entry name" value="PadR"/>
    <property type="match status" value="1"/>
</dbReference>
<name>A0A1Y2MSD6_PSEAH</name>
<gene>
    <name evidence="3" type="ORF">BG845_04305</name>
</gene>
<dbReference type="InterPro" id="IPR018309">
    <property type="entry name" value="Tscrpt_reg_PadR_C"/>
</dbReference>
<dbReference type="InterPro" id="IPR036388">
    <property type="entry name" value="WH-like_DNA-bd_sf"/>
</dbReference>
<feature type="domain" description="Transcription regulator PadR N-terminal" evidence="1">
    <location>
        <begin position="7"/>
        <end position="78"/>
    </location>
</feature>
<dbReference type="SUPFAM" id="SSF46785">
    <property type="entry name" value="Winged helix' DNA-binding domain"/>
    <property type="match status" value="1"/>
</dbReference>
<dbReference type="STRING" id="2074.BG845_04305"/>
<dbReference type="Pfam" id="PF10400">
    <property type="entry name" value="Vir_act_alpha_C"/>
    <property type="match status" value="1"/>
</dbReference>
<organism evidence="3 4">
    <name type="scientific">Pseudonocardia autotrophica</name>
    <name type="common">Amycolata autotrophica</name>
    <name type="synonym">Nocardia autotrophica</name>
    <dbReference type="NCBI Taxonomy" id="2074"/>
    <lineage>
        <taxon>Bacteria</taxon>
        <taxon>Bacillati</taxon>
        <taxon>Actinomycetota</taxon>
        <taxon>Actinomycetes</taxon>
        <taxon>Pseudonocardiales</taxon>
        <taxon>Pseudonocardiaceae</taxon>
        <taxon>Pseudonocardia</taxon>
    </lineage>
</organism>
<evidence type="ECO:0000313" key="4">
    <source>
        <dbReference type="Proteomes" id="UP000194360"/>
    </source>
</evidence>
<dbReference type="InterPro" id="IPR005149">
    <property type="entry name" value="Tscrpt_reg_PadR_N"/>
</dbReference>
<protein>
    <submittedName>
        <fullName evidence="3">Transcriptional regulator PadR-like family protein</fullName>
    </submittedName>
</protein>
<dbReference type="PANTHER" id="PTHR43252:SF2">
    <property type="entry name" value="TRANSCRIPTION REGULATOR, PADR-LIKE FAMILY"/>
    <property type="match status" value="1"/>
</dbReference>
<accession>A0A1Y2MSD6</accession>
<dbReference type="AlphaFoldDB" id="A0A1Y2MSD6"/>
<dbReference type="EMBL" id="MIGB01000025">
    <property type="protein sequence ID" value="OSY38132.1"/>
    <property type="molecule type" value="Genomic_DNA"/>
</dbReference>
<dbReference type="Gene3D" id="1.10.10.10">
    <property type="entry name" value="Winged helix-like DNA-binding domain superfamily/Winged helix DNA-binding domain"/>
    <property type="match status" value="1"/>
</dbReference>